<evidence type="ECO:0000256" key="1">
    <source>
        <dbReference type="SAM" id="MobiDB-lite"/>
    </source>
</evidence>
<feature type="compositionally biased region" description="Low complexity" evidence="1">
    <location>
        <begin position="76"/>
        <end position="86"/>
    </location>
</feature>
<sequence length="163" mass="18066">MSPAICRSLSLFMGAVVPRRRRGGGGVSRRGRPGHGRRRGCPGRSGEAGTERGVARRPERRGVSRSRKVEGERAQQPEQQQLQRARAAPRDPAGRVEVSAKFASMPIRTPAHTSTVNLTPVMWDMFHLIRFISRVKGLLRRFPGHMVRTAGRTGRRCDPVIGL</sequence>
<name>D5ZY02_STRV1</name>
<dbReference type="AlphaFoldDB" id="D5ZY02"/>
<dbReference type="eggNOG" id="ENOG50326H1">
    <property type="taxonomic scope" value="Bacteria"/>
</dbReference>
<accession>D5ZY02</accession>
<feature type="region of interest" description="Disordered" evidence="1">
    <location>
        <begin position="19"/>
        <end position="96"/>
    </location>
</feature>
<organism evidence="2 3">
    <name type="scientific">Streptomyces viridosporus (strain ATCC 14672 / DSM 40746 / JCM 4963 / KCTC 9882 / NRRL B-12104 / FH 1290)</name>
    <name type="common">Streptomyces ghanaensis</name>
    <dbReference type="NCBI Taxonomy" id="566461"/>
    <lineage>
        <taxon>Bacteria</taxon>
        <taxon>Bacillati</taxon>
        <taxon>Actinomycetota</taxon>
        <taxon>Actinomycetes</taxon>
        <taxon>Kitasatosporales</taxon>
        <taxon>Streptomycetaceae</taxon>
        <taxon>Streptomyces</taxon>
    </lineage>
</organism>
<gene>
    <name evidence="2" type="ORF">SSFG_04343</name>
</gene>
<dbReference type="Proteomes" id="UP000003824">
    <property type="component" value="Unassembled WGS sequence"/>
</dbReference>
<protein>
    <submittedName>
        <fullName evidence="2">Predicted protein</fullName>
    </submittedName>
</protein>
<dbReference type="EMBL" id="DS999641">
    <property type="protein sequence ID" value="EFE69100.2"/>
    <property type="molecule type" value="Genomic_DNA"/>
</dbReference>
<feature type="compositionally biased region" description="Basic residues" evidence="1">
    <location>
        <begin position="19"/>
        <end position="41"/>
    </location>
</feature>
<evidence type="ECO:0000313" key="2">
    <source>
        <dbReference type="EMBL" id="EFE69100.2"/>
    </source>
</evidence>
<feature type="compositionally biased region" description="Basic and acidic residues" evidence="1">
    <location>
        <begin position="49"/>
        <end position="75"/>
    </location>
</feature>
<evidence type="ECO:0000313" key="3">
    <source>
        <dbReference type="Proteomes" id="UP000003824"/>
    </source>
</evidence>
<reference evidence="3" key="1">
    <citation type="submission" date="2008-12" db="EMBL/GenBank/DDBJ databases">
        <title>Annotation of Streptomyces ghanaensis ATCC 14672.</title>
        <authorList>
            <consortium name="The Broad Institute Genome Sequencing Platform"/>
            <consortium name="Broad Institute Microbial Sequencing Center"/>
            <person name="Fischbach M."/>
            <person name="Ward D."/>
            <person name="Young S."/>
            <person name="Kodira C.D."/>
            <person name="Zeng Q."/>
            <person name="Koehrsen M."/>
            <person name="Godfrey P."/>
            <person name="Alvarado L."/>
            <person name="Berlin A.M."/>
            <person name="Borenstein D."/>
            <person name="Chen Z."/>
            <person name="Engels R."/>
            <person name="Freedman E."/>
            <person name="Gellesch M."/>
            <person name="Goldberg J."/>
            <person name="Griggs A."/>
            <person name="Gujja S."/>
            <person name="Heiman D.I."/>
            <person name="Hepburn T.A."/>
            <person name="Howarth C."/>
            <person name="Jen D."/>
            <person name="Larson L."/>
            <person name="Lewis B."/>
            <person name="Mehta T."/>
            <person name="Park D."/>
            <person name="Pearson M."/>
            <person name="Roberts A."/>
            <person name="Saif S."/>
            <person name="Shea T.D."/>
            <person name="Shenoy N."/>
            <person name="Sisk P."/>
            <person name="Stolte C."/>
            <person name="Sykes S.N."/>
            <person name="Walk T."/>
            <person name="White J."/>
            <person name="Yandava C."/>
            <person name="Straight P."/>
            <person name="Clardy J."/>
            <person name="Hung D."/>
            <person name="Kolter R."/>
            <person name="Mekalanos J."/>
            <person name="Walker S."/>
            <person name="Walsh C.T."/>
            <person name="Wieland B.L.C."/>
            <person name="Ilzarbe M."/>
            <person name="Galagan J."/>
            <person name="Nusbaum C."/>
            <person name="Birren B."/>
        </authorList>
    </citation>
    <scope>NUCLEOTIDE SEQUENCE [LARGE SCALE GENOMIC DNA]</scope>
    <source>
        <strain evidence="3">ATCC 14672 / DSM 40746 / JCM 4963 / KCTC 9882 / NRRL B-12104 / FH 1290</strain>
    </source>
</reference>
<proteinExistence type="predicted"/>